<evidence type="ECO:0000256" key="1">
    <source>
        <dbReference type="SAM" id="MobiDB-lite"/>
    </source>
</evidence>
<organism evidence="3 4">
    <name type="scientific">Micromonospora sonchi</name>
    <dbReference type="NCBI Taxonomy" id="1763543"/>
    <lineage>
        <taxon>Bacteria</taxon>
        <taxon>Bacillati</taxon>
        <taxon>Actinomycetota</taxon>
        <taxon>Actinomycetes</taxon>
        <taxon>Micromonosporales</taxon>
        <taxon>Micromonosporaceae</taxon>
        <taxon>Micromonospora</taxon>
    </lineage>
</organism>
<reference evidence="3" key="2">
    <citation type="submission" date="2020-09" db="EMBL/GenBank/DDBJ databases">
        <authorList>
            <person name="Sun Q."/>
            <person name="Zhou Y."/>
        </authorList>
    </citation>
    <scope>NUCLEOTIDE SEQUENCE</scope>
    <source>
        <strain evidence="3">CGMCC 4.7312</strain>
    </source>
</reference>
<evidence type="ECO:0000313" key="3">
    <source>
        <dbReference type="EMBL" id="GGM55678.1"/>
    </source>
</evidence>
<dbReference type="Gene3D" id="3.40.50.1820">
    <property type="entry name" value="alpha/beta hydrolase"/>
    <property type="match status" value="1"/>
</dbReference>
<keyword evidence="4" id="KW-1185">Reference proteome</keyword>
<proteinExistence type="predicted"/>
<protein>
    <recommendedName>
        <fullName evidence="2">AB hydrolase-1 domain-containing protein</fullName>
    </recommendedName>
</protein>
<dbReference type="AlphaFoldDB" id="A0A917X2B2"/>
<dbReference type="InterPro" id="IPR029058">
    <property type="entry name" value="AB_hydrolase_fold"/>
</dbReference>
<reference evidence="3" key="1">
    <citation type="journal article" date="2014" name="Int. J. Syst. Evol. Microbiol.">
        <title>Complete genome sequence of Corynebacterium casei LMG S-19264T (=DSM 44701T), isolated from a smear-ripened cheese.</title>
        <authorList>
            <consortium name="US DOE Joint Genome Institute (JGI-PGF)"/>
            <person name="Walter F."/>
            <person name="Albersmeier A."/>
            <person name="Kalinowski J."/>
            <person name="Ruckert C."/>
        </authorList>
    </citation>
    <scope>NUCLEOTIDE SEQUENCE</scope>
    <source>
        <strain evidence="3">CGMCC 4.7312</strain>
    </source>
</reference>
<name>A0A917X2B2_9ACTN</name>
<dbReference type="InterPro" id="IPR050471">
    <property type="entry name" value="AB_hydrolase"/>
</dbReference>
<dbReference type="SUPFAM" id="SSF53474">
    <property type="entry name" value="alpha/beta-Hydrolases"/>
    <property type="match status" value="1"/>
</dbReference>
<dbReference type="Pfam" id="PF00561">
    <property type="entry name" value="Abhydrolase_1"/>
    <property type="match status" value="1"/>
</dbReference>
<feature type="region of interest" description="Disordered" evidence="1">
    <location>
        <begin position="1"/>
        <end position="45"/>
    </location>
</feature>
<evidence type="ECO:0000313" key="4">
    <source>
        <dbReference type="Proteomes" id="UP000608890"/>
    </source>
</evidence>
<dbReference type="InterPro" id="IPR000073">
    <property type="entry name" value="AB_hydrolase_1"/>
</dbReference>
<gene>
    <name evidence="3" type="ORF">GCM10011608_45680</name>
</gene>
<feature type="compositionally biased region" description="Polar residues" evidence="1">
    <location>
        <begin position="1"/>
        <end position="12"/>
    </location>
</feature>
<sequence>MSENSSSGSRGEQFQAAEREAAKQRLLAQAGPMKSRDPAGLFRVHSETRKNRERWASAAHRRRTCYRERSAGWRYVVRYDLRDAGQSTFVDPDAPAYDLRDLVTDAAELLVALELRGTHVVGLGVGGLVAQLLALDHPDQVASLTLISTRPVAPGPVDLDLPDHTPEMMAEMFGRPEPDWTDRDSVIDYMAGAARLMSGTRGFDEADARVGAGLVFDRAGRTAKAQRASHLGSMFAAVDCRPRWRERLGEIAVPTLVVHGDEDPFFPYGNGVALAEEIPGAALLTLRGIGQGLPRRAWPVAVEALLRHTS</sequence>
<dbReference type="GO" id="GO:0046503">
    <property type="term" value="P:glycerolipid catabolic process"/>
    <property type="evidence" value="ECO:0007669"/>
    <property type="project" value="TreeGrafter"/>
</dbReference>
<evidence type="ECO:0000259" key="2">
    <source>
        <dbReference type="Pfam" id="PF00561"/>
    </source>
</evidence>
<comment type="caution">
    <text evidence="3">The sequence shown here is derived from an EMBL/GenBank/DDBJ whole genome shotgun (WGS) entry which is preliminary data.</text>
</comment>
<dbReference type="EMBL" id="BMNB01000025">
    <property type="protein sequence ID" value="GGM55678.1"/>
    <property type="molecule type" value="Genomic_DNA"/>
</dbReference>
<feature type="domain" description="AB hydrolase-1" evidence="2">
    <location>
        <begin position="76"/>
        <end position="284"/>
    </location>
</feature>
<dbReference type="Proteomes" id="UP000608890">
    <property type="component" value="Unassembled WGS sequence"/>
</dbReference>
<dbReference type="RefSeq" id="WP_229706352.1">
    <property type="nucleotide sequence ID" value="NZ_BMNB01000025.1"/>
</dbReference>
<dbReference type="GO" id="GO:0004806">
    <property type="term" value="F:triacylglycerol lipase activity"/>
    <property type="evidence" value="ECO:0007669"/>
    <property type="project" value="TreeGrafter"/>
</dbReference>
<dbReference type="PANTHER" id="PTHR43433">
    <property type="entry name" value="HYDROLASE, ALPHA/BETA FOLD FAMILY PROTEIN"/>
    <property type="match status" value="1"/>
</dbReference>
<accession>A0A917X2B2</accession>
<dbReference type="PANTHER" id="PTHR43433:SF5">
    <property type="entry name" value="AB HYDROLASE-1 DOMAIN-CONTAINING PROTEIN"/>
    <property type="match status" value="1"/>
</dbReference>